<accession>A0A5B7H312</accession>
<gene>
    <name evidence="1" type="ORF">E2C01_059606</name>
</gene>
<sequence>MSIVGTPEHEDSCYVTVLKVVQGEISEAFAGPLAPYLARILETQPLDTCRMREMSQGLAPECANSTIF</sequence>
<evidence type="ECO:0000313" key="2">
    <source>
        <dbReference type="Proteomes" id="UP000324222"/>
    </source>
</evidence>
<name>A0A5B7H312_PORTR</name>
<dbReference type="Proteomes" id="UP000324222">
    <property type="component" value="Unassembled WGS sequence"/>
</dbReference>
<evidence type="ECO:0000313" key="1">
    <source>
        <dbReference type="EMBL" id="MPC65472.1"/>
    </source>
</evidence>
<reference evidence="1 2" key="1">
    <citation type="submission" date="2019-05" db="EMBL/GenBank/DDBJ databases">
        <title>Another draft genome of Portunus trituberculatus and its Hox gene families provides insights of decapod evolution.</title>
        <authorList>
            <person name="Jeong J.-H."/>
            <person name="Song I."/>
            <person name="Kim S."/>
            <person name="Choi T."/>
            <person name="Kim D."/>
            <person name="Ryu S."/>
            <person name="Kim W."/>
        </authorList>
    </citation>
    <scope>NUCLEOTIDE SEQUENCE [LARGE SCALE GENOMIC DNA]</scope>
    <source>
        <tissue evidence="1">Muscle</tissue>
    </source>
</reference>
<protein>
    <submittedName>
        <fullName evidence="1">Uncharacterized protein</fullName>
    </submittedName>
</protein>
<keyword evidence="2" id="KW-1185">Reference proteome</keyword>
<dbReference type="AlphaFoldDB" id="A0A5B7H312"/>
<proteinExistence type="predicted"/>
<organism evidence="1 2">
    <name type="scientific">Portunus trituberculatus</name>
    <name type="common">Swimming crab</name>
    <name type="synonym">Neptunus trituberculatus</name>
    <dbReference type="NCBI Taxonomy" id="210409"/>
    <lineage>
        <taxon>Eukaryota</taxon>
        <taxon>Metazoa</taxon>
        <taxon>Ecdysozoa</taxon>
        <taxon>Arthropoda</taxon>
        <taxon>Crustacea</taxon>
        <taxon>Multicrustacea</taxon>
        <taxon>Malacostraca</taxon>
        <taxon>Eumalacostraca</taxon>
        <taxon>Eucarida</taxon>
        <taxon>Decapoda</taxon>
        <taxon>Pleocyemata</taxon>
        <taxon>Brachyura</taxon>
        <taxon>Eubrachyura</taxon>
        <taxon>Portunoidea</taxon>
        <taxon>Portunidae</taxon>
        <taxon>Portuninae</taxon>
        <taxon>Portunus</taxon>
    </lineage>
</organism>
<comment type="caution">
    <text evidence="1">The sequence shown here is derived from an EMBL/GenBank/DDBJ whole genome shotgun (WGS) entry which is preliminary data.</text>
</comment>
<dbReference type="EMBL" id="VSRR010023410">
    <property type="protein sequence ID" value="MPC65472.1"/>
    <property type="molecule type" value="Genomic_DNA"/>
</dbReference>